<feature type="compositionally biased region" description="Polar residues" evidence="3">
    <location>
        <begin position="112"/>
        <end position="121"/>
    </location>
</feature>
<evidence type="ECO:0000256" key="2">
    <source>
        <dbReference type="ARBA" id="ARBA00022729"/>
    </source>
</evidence>
<gene>
    <name evidence="4" type="ORF">WICPIJ_003375</name>
</gene>
<dbReference type="InterPro" id="IPR018559">
    <property type="entry name" value="DUF2015"/>
</dbReference>
<evidence type="ECO:0000256" key="1">
    <source>
        <dbReference type="ARBA" id="ARBA00008325"/>
    </source>
</evidence>
<evidence type="ECO:0000313" key="5">
    <source>
        <dbReference type="Proteomes" id="UP000774326"/>
    </source>
</evidence>
<comment type="similarity">
    <text evidence="1">Belongs to the UPF0357 family.</text>
</comment>
<name>A0A9P8Q7F2_WICPI</name>
<reference evidence="4" key="2">
    <citation type="submission" date="2021-01" db="EMBL/GenBank/DDBJ databases">
        <authorList>
            <person name="Schikora-Tamarit M.A."/>
        </authorList>
    </citation>
    <scope>NUCLEOTIDE SEQUENCE</scope>
    <source>
        <strain evidence="4">CBS2887</strain>
    </source>
</reference>
<dbReference type="Pfam" id="PF09435">
    <property type="entry name" value="DUF2015"/>
    <property type="match status" value="1"/>
</dbReference>
<dbReference type="EMBL" id="JAEUBG010001852">
    <property type="protein sequence ID" value="KAH3685628.1"/>
    <property type="molecule type" value="Genomic_DNA"/>
</dbReference>
<dbReference type="PANTHER" id="PTHR28023">
    <property type="entry name" value="UPF0357 PROTEIN YCL012C"/>
    <property type="match status" value="1"/>
</dbReference>
<keyword evidence="5" id="KW-1185">Reference proteome</keyword>
<feature type="region of interest" description="Disordered" evidence="3">
    <location>
        <begin position="98"/>
        <end position="121"/>
    </location>
</feature>
<evidence type="ECO:0000256" key="3">
    <source>
        <dbReference type="SAM" id="MobiDB-lite"/>
    </source>
</evidence>
<accession>A0A9P8Q7F2</accession>
<dbReference type="PANTHER" id="PTHR28023:SF1">
    <property type="entry name" value="UPF0357 PROTEIN YCL012C"/>
    <property type="match status" value="1"/>
</dbReference>
<reference evidence="4" key="1">
    <citation type="journal article" date="2021" name="Open Biol.">
        <title>Shared evolutionary footprints suggest mitochondrial oxidative damage underlies multiple complex I losses in fungi.</title>
        <authorList>
            <person name="Schikora-Tamarit M.A."/>
            <person name="Marcet-Houben M."/>
            <person name="Nosek J."/>
            <person name="Gabaldon T."/>
        </authorList>
    </citation>
    <scope>NUCLEOTIDE SEQUENCE</scope>
    <source>
        <strain evidence="4">CBS2887</strain>
    </source>
</reference>
<sequence>MILTKDTSLKASKFRKLWNRQNITLDGYNFLPNNYFQNDIESGLSSSTFNLQSNNNDDNRKGLDEQSKSKILEIMNDKGITFDAARLEYFKGRLLENNIGPDGTPLDPRAFTFSSNKPPAL</sequence>
<dbReference type="OrthoDB" id="447314at2759"/>
<organism evidence="4 5">
    <name type="scientific">Wickerhamomyces pijperi</name>
    <name type="common">Yeast</name>
    <name type="synonym">Pichia pijperi</name>
    <dbReference type="NCBI Taxonomy" id="599730"/>
    <lineage>
        <taxon>Eukaryota</taxon>
        <taxon>Fungi</taxon>
        <taxon>Dikarya</taxon>
        <taxon>Ascomycota</taxon>
        <taxon>Saccharomycotina</taxon>
        <taxon>Saccharomycetes</taxon>
        <taxon>Phaffomycetales</taxon>
        <taxon>Wickerhamomycetaceae</taxon>
        <taxon>Wickerhamomyces</taxon>
    </lineage>
</organism>
<dbReference type="Proteomes" id="UP000774326">
    <property type="component" value="Unassembled WGS sequence"/>
</dbReference>
<evidence type="ECO:0000313" key="4">
    <source>
        <dbReference type="EMBL" id="KAH3685628.1"/>
    </source>
</evidence>
<keyword evidence="2" id="KW-0732">Signal</keyword>
<dbReference type="AlphaFoldDB" id="A0A9P8Q7F2"/>
<comment type="caution">
    <text evidence="4">The sequence shown here is derived from an EMBL/GenBank/DDBJ whole genome shotgun (WGS) entry which is preliminary data.</text>
</comment>
<proteinExistence type="inferred from homology"/>
<protein>
    <submittedName>
        <fullName evidence="4">Uncharacterized protein</fullName>
    </submittedName>
</protein>